<evidence type="ECO:0000313" key="1">
    <source>
        <dbReference type="EMBL" id="GIX85293.1"/>
    </source>
</evidence>
<comment type="caution">
    <text evidence="1">The sequence shown here is derived from an EMBL/GenBank/DDBJ whole genome shotgun (WGS) entry which is preliminary data.</text>
</comment>
<organism evidence="1 2">
    <name type="scientific">Caerostris extrusa</name>
    <name type="common">Bark spider</name>
    <name type="synonym">Caerostris bankana</name>
    <dbReference type="NCBI Taxonomy" id="172846"/>
    <lineage>
        <taxon>Eukaryota</taxon>
        <taxon>Metazoa</taxon>
        <taxon>Ecdysozoa</taxon>
        <taxon>Arthropoda</taxon>
        <taxon>Chelicerata</taxon>
        <taxon>Arachnida</taxon>
        <taxon>Araneae</taxon>
        <taxon>Araneomorphae</taxon>
        <taxon>Entelegynae</taxon>
        <taxon>Araneoidea</taxon>
        <taxon>Araneidae</taxon>
        <taxon>Caerostris</taxon>
    </lineage>
</organism>
<name>A0AAV4NNB7_CAEEX</name>
<dbReference type="AlphaFoldDB" id="A0AAV4NNB7"/>
<sequence>MSLHFRSVPKECYRLYPPAPAIIRKISEEISIRVFAEMEVKILRSFSLHSLDSRDQVLPLIKITLQSSQPARIKFRHRQP</sequence>
<dbReference type="Proteomes" id="UP001054945">
    <property type="component" value="Unassembled WGS sequence"/>
</dbReference>
<keyword evidence="2" id="KW-1185">Reference proteome</keyword>
<gene>
    <name evidence="1" type="ORF">CEXT_545471</name>
</gene>
<protein>
    <submittedName>
        <fullName evidence="1">Uncharacterized protein</fullName>
    </submittedName>
</protein>
<reference evidence="1 2" key="1">
    <citation type="submission" date="2021-06" db="EMBL/GenBank/DDBJ databases">
        <title>Caerostris extrusa draft genome.</title>
        <authorList>
            <person name="Kono N."/>
            <person name="Arakawa K."/>
        </authorList>
    </citation>
    <scope>NUCLEOTIDE SEQUENCE [LARGE SCALE GENOMIC DNA]</scope>
</reference>
<proteinExistence type="predicted"/>
<dbReference type="EMBL" id="BPLR01003498">
    <property type="protein sequence ID" value="GIX85293.1"/>
    <property type="molecule type" value="Genomic_DNA"/>
</dbReference>
<accession>A0AAV4NNB7</accession>
<evidence type="ECO:0000313" key="2">
    <source>
        <dbReference type="Proteomes" id="UP001054945"/>
    </source>
</evidence>